<evidence type="ECO:0000256" key="4">
    <source>
        <dbReference type="ARBA" id="ARBA00022679"/>
    </source>
</evidence>
<dbReference type="Gene3D" id="3.40.50.300">
    <property type="entry name" value="P-loop containing nucleotide triphosphate hydrolases"/>
    <property type="match status" value="1"/>
</dbReference>
<dbReference type="InterPro" id="IPR027417">
    <property type="entry name" value="P-loop_NTPase"/>
</dbReference>
<protein>
    <recommendedName>
        <fullName evidence="3 10">Thymidylate kinase</fullName>
        <ecNumber evidence="2 10">2.7.4.9</ecNumber>
    </recommendedName>
    <alternativeName>
        <fullName evidence="10">dTMP kinase</fullName>
    </alternativeName>
</protein>
<evidence type="ECO:0000256" key="2">
    <source>
        <dbReference type="ARBA" id="ARBA00012980"/>
    </source>
</evidence>
<keyword evidence="5 10" id="KW-0545">Nucleotide biosynthesis</keyword>
<reference evidence="12" key="1">
    <citation type="journal article" date="2022" name="Genome Biol. Evol.">
        <title>A New Gene Family Diagnostic for Intracellular Biomineralization of Amorphous Ca Carbonates by Cyanobacteria.</title>
        <authorList>
            <person name="Benzerara K."/>
            <person name="Duprat E."/>
            <person name="Bitard-Feildel T."/>
            <person name="Caumes G."/>
            <person name="Cassier-Chauvat C."/>
            <person name="Chauvat F."/>
            <person name="Dezi M."/>
            <person name="Diop S.I."/>
            <person name="Gaschignard G."/>
            <person name="Gorgen S."/>
            <person name="Gugger M."/>
            <person name="Lopez-Garcia P."/>
            <person name="Millet M."/>
            <person name="Skouri-Panet F."/>
            <person name="Moreira D."/>
            <person name="Callebaut I."/>
        </authorList>
    </citation>
    <scope>NUCLEOTIDE SEQUENCE</scope>
    <source>
        <strain evidence="12">G9</strain>
    </source>
</reference>
<dbReference type="PROSITE" id="PS01331">
    <property type="entry name" value="THYMIDYLATE_KINASE"/>
    <property type="match status" value="1"/>
</dbReference>
<proteinExistence type="inferred from homology"/>
<evidence type="ECO:0000256" key="9">
    <source>
        <dbReference type="ARBA" id="ARBA00048743"/>
    </source>
</evidence>
<keyword evidence="6 10" id="KW-0547">Nucleotide-binding</keyword>
<dbReference type="EC" id="2.7.4.9" evidence="2 10"/>
<dbReference type="CDD" id="cd01672">
    <property type="entry name" value="TMPK"/>
    <property type="match status" value="1"/>
</dbReference>
<dbReference type="HAMAP" id="MF_00165">
    <property type="entry name" value="Thymidylate_kinase"/>
    <property type="match status" value="1"/>
</dbReference>
<dbReference type="SUPFAM" id="SSF52540">
    <property type="entry name" value="P-loop containing nucleoside triphosphate hydrolases"/>
    <property type="match status" value="1"/>
</dbReference>
<evidence type="ECO:0000256" key="1">
    <source>
        <dbReference type="ARBA" id="ARBA00009776"/>
    </source>
</evidence>
<evidence type="ECO:0000256" key="6">
    <source>
        <dbReference type="ARBA" id="ARBA00022741"/>
    </source>
</evidence>
<evidence type="ECO:0000256" key="7">
    <source>
        <dbReference type="ARBA" id="ARBA00022777"/>
    </source>
</evidence>
<feature type="binding site" evidence="10">
    <location>
        <begin position="11"/>
        <end position="18"/>
    </location>
    <ligand>
        <name>ATP</name>
        <dbReference type="ChEBI" id="CHEBI:30616"/>
    </ligand>
</feature>
<keyword evidence="7 10" id="KW-0418">Kinase</keyword>
<evidence type="ECO:0000256" key="5">
    <source>
        <dbReference type="ARBA" id="ARBA00022727"/>
    </source>
</evidence>
<evidence type="ECO:0000259" key="11">
    <source>
        <dbReference type="Pfam" id="PF02223"/>
    </source>
</evidence>
<dbReference type="Proteomes" id="UP001154265">
    <property type="component" value="Unassembled WGS sequence"/>
</dbReference>
<gene>
    <name evidence="10 12" type="primary">tmk</name>
    <name evidence="12" type="ORF">L3556_07555</name>
</gene>
<dbReference type="PANTHER" id="PTHR10344:SF4">
    <property type="entry name" value="UMP-CMP KINASE 2, MITOCHONDRIAL"/>
    <property type="match status" value="1"/>
</dbReference>
<keyword evidence="4 10" id="KW-0808">Transferase</keyword>
<dbReference type="GO" id="GO:0004798">
    <property type="term" value="F:dTMP kinase activity"/>
    <property type="evidence" value="ECO:0007669"/>
    <property type="project" value="UniProtKB-EC"/>
</dbReference>
<dbReference type="RefSeq" id="WP_277866682.1">
    <property type="nucleotide sequence ID" value="NZ_JAKKUT010000002.1"/>
</dbReference>
<reference evidence="12" key="2">
    <citation type="submission" date="2022-01" db="EMBL/GenBank/DDBJ databases">
        <authorList>
            <person name="Zivanovic Y."/>
            <person name="Moreira D."/>
            <person name="Lopez-Garcia P."/>
        </authorList>
    </citation>
    <scope>NUCLEOTIDE SEQUENCE</scope>
    <source>
        <strain evidence="12">G9</strain>
    </source>
</reference>
<organism evidence="12 13">
    <name type="scientific">Candidatus Synechococcus calcipolaris G9</name>
    <dbReference type="NCBI Taxonomy" id="1497997"/>
    <lineage>
        <taxon>Bacteria</taxon>
        <taxon>Bacillati</taxon>
        <taxon>Cyanobacteriota</taxon>
        <taxon>Cyanophyceae</taxon>
        <taxon>Synechococcales</taxon>
        <taxon>Synechococcaceae</taxon>
        <taxon>Synechococcus</taxon>
    </lineage>
</organism>
<dbReference type="InterPro" id="IPR018094">
    <property type="entry name" value="Thymidylate_kinase"/>
</dbReference>
<comment type="catalytic activity">
    <reaction evidence="9 10">
        <text>dTMP + ATP = dTDP + ADP</text>
        <dbReference type="Rhea" id="RHEA:13517"/>
        <dbReference type="ChEBI" id="CHEBI:30616"/>
        <dbReference type="ChEBI" id="CHEBI:58369"/>
        <dbReference type="ChEBI" id="CHEBI:63528"/>
        <dbReference type="ChEBI" id="CHEBI:456216"/>
        <dbReference type="EC" id="2.7.4.9"/>
    </reaction>
</comment>
<evidence type="ECO:0000256" key="3">
    <source>
        <dbReference type="ARBA" id="ARBA00017144"/>
    </source>
</evidence>
<dbReference type="EMBL" id="JAKKUT010000002">
    <property type="protein sequence ID" value="MDG2990785.1"/>
    <property type="molecule type" value="Genomic_DNA"/>
</dbReference>
<name>A0ABT6EZ63_9SYNE</name>
<dbReference type="InterPro" id="IPR039430">
    <property type="entry name" value="Thymidylate_kin-like_dom"/>
</dbReference>
<keyword evidence="8 10" id="KW-0067">ATP-binding</keyword>
<comment type="caution">
    <text evidence="12">The sequence shown here is derived from an EMBL/GenBank/DDBJ whole genome shotgun (WGS) entry which is preliminary data.</text>
</comment>
<feature type="domain" description="Thymidylate kinase-like" evidence="11">
    <location>
        <begin position="9"/>
        <end position="211"/>
    </location>
</feature>
<dbReference type="InterPro" id="IPR018095">
    <property type="entry name" value="Thymidylate_kin_CS"/>
</dbReference>
<keyword evidence="13" id="KW-1185">Reference proteome</keyword>
<comment type="similarity">
    <text evidence="1 10">Belongs to the thymidylate kinase family.</text>
</comment>
<sequence length="225" mass="25035">MSMGRFIVFEGTEGVGKSTQIQLAQEWLATSHWFKTLSKNCPSLDSPILATREPGGTALGQELRQILLHSKEDIPAIAELFLYGADRHQHIETQIRPHLVAGGVVLCDRFTGSTVAYQGYGRGIDLHLIHQINDIATAGLQPDLTLWLDLPPAIGLERTRQRSSTGDRLENLDLAFHQRVYDGFRALANQSPEQVIPIDAQQNLGAIASDIQHHLNQKFHLWYGS</sequence>
<evidence type="ECO:0000313" key="12">
    <source>
        <dbReference type="EMBL" id="MDG2990785.1"/>
    </source>
</evidence>
<evidence type="ECO:0000256" key="8">
    <source>
        <dbReference type="ARBA" id="ARBA00022840"/>
    </source>
</evidence>
<evidence type="ECO:0000256" key="10">
    <source>
        <dbReference type="HAMAP-Rule" id="MF_00165"/>
    </source>
</evidence>
<comment type="function">
    <text evidence="10">Phosphorylation of dTMP to form dTDP in both de novo and salvage pathways of dTTP synthesis.</text>
</comment>
<accession>A0ABT6EZ63</accession>
<dbReference type="Pfam" id="PF02223">
    <property type="entry name" value="Thymidylate_kin"/>
    <property type="match status" value="1"/>
</dbReference>
<dbReference type="PANTHER" id="PTHR10344">
    <property type="entry name" value="THYMIDYLATE KINASE"/>
    <property type="match status" value="1"/>
</dbReference>
<dbReference type="NCBIfam" id="TIGR00041">
    <property type="entry name" value="DTMP_kinase"/>
    <property type="match status" value="1"/>
</dbReference>
<evidence type="ECO:0000313" key="13">
    <source>
        <dbReference type="Proteomes" id="UP001154265"/>
    </source>
</evidence>